<keyword evidence="4" id="KW-1185">Reference proteome</keyword>
<dbReference type="PANTHER" id="PTHR43591:SF102">
    <property type="entry name" value="S-ADENOSYL-L-METHIONINE-DEPENDENT METHYLTRANSFERASE"/>
    <property type="match status" value="1"/>
</dbReference>
<dbReference type="SUPFAM" id="SSF53335">
    <property type="entry name" value="S-adenosyl-L-methionine-dependent methyltransferases"/>
    <property type="match status" value="1"/>
</dbReference>
<comment type="caution">
    <text evidence="3">The sequence shown here is derived from an EMBL/GenBank/DDBJ whole genome shotgun (WGS) entry which is preliminary data.</text>
</comment>
<dbReference type="CDD" id="cd02440">
    <property type="entry name" value="AdoMet_MTases"/>
    <property type="match status" value="1"/>
</dbReference>
<dbReference type="InterPro" id="IPR029063">
    <property type="entry name" value="SAM-dependent_MTases_sf"/>
</dbReference>
<reference evidence="3" key="2">
    <citation type="submission" date="2023-05" db="EMBL/GenBank/DDBJ databases">
        <authorList>
            <consortium name="Lawrence Berkeley National Laboratory"/>
            <person name="Steindorff A."/>
            <person name="Hensen N."/>
            <person name="Bonometti L."/>
            <person name="Westerberg I."/>
            <person name="Brannstrom I.O."/>
            <person name="Guillou S."/>
            <person name="Cros-Aarteil S."/>
            <person name="Calhoun S."/>
            <person name="Haridas S."/>
            <person name="Kuo A."/>
            <person name="Mondo S."/>
            <person name="Pangilinan J."/>
            <person name="Riley R."/>
            <person name="Labutti K."/>
            <person name="Andreopoulos B."/>
            <person name="Lipzen A."/>
            <person name="Chen C."/>
            <person name="Yanf M."/>
            <person name="Daum C."/>
            <person name="Ng V."/>
            <person name="Clum A."/>
            <person name="Ohm R."/>
            <person name="Martin F."/>
            <person name="Silar P."/>
            <person name="Natvig D."/>
            <person name="Lalanne C."/>
            <person name="Gautier V."/>
            <person name="Ament-Velasquez S.L."/>
            <person name="Kruys A."/>
            <person name="Hutchinson M.I."/>
            <person name="Powell A.J."/>
            <person name="Barry K."/>
            <person name="Miller A.N."/>
            <person name="Grigoriev I.V."/>
            <person name="Debuchy R."/>
            <person name="Gladieux P."/>
            <person name="Thoren M.H."/>
            <person name="Johannesson H."/>
        </authorList>
    </citation>
    <scope>NUCLEOTIDE SEQUENCE</scope>
    <source>
        <strain evidence="3">PSN293</strain>
    </source>
</reference>
<dbReference type="GO" id="GO:0008168">
    <property type="term" value="F:methyltransferase activity"/>
    <property type="evidence" value="ECO:0007669"/>
    <property type="project" value="UniProtKB-KW"/>
</dbReference>
<evidence type="ECO:0000313" key="3">
    <source>
        <dbReference type="EMBL" id="KAK4208555.1"/>
    </source>
</evidence>
<sequence length="385" mass="43879">MDHAGSSSGRGAQSPHAHQPWPHPGQHQHAQQHPLTAETLQTQQRNVAPPHRDSSTWSLSDQSQFSTGLSVDDENDADSALGDVDDGQQSTQSIRSSIYEYIEEHGRTFHRYKQGKYWLPNDTLEQERLDLQHTVFTMRLDNQLGLAPLAHPPQSVLDLGTGTGIWAIECAMKYPSAQVIGTDLSPIQPEYVPPNCRFEIDDAEDDWLWSEKFDYIHLRMMFHCFRDHLKVIKSGFTHLQPGGYMEFQDWLPVLQSSDDSIRGTPLEMWSKLYLEAGGKLGRNMLAPKSYKRWMLEAGFEDVVETRLAVPGNPWPKGRENKRMGYLQMTNFLEGLHASTMTLFTKGLGWSPEAVEVFLVDMRKAIKDLGIHFYWTTVVVYGRRPL</sequence>
<dbReference type="Pfam" id="PF13489">
    <property type="entry name" value="Methyltransf_23"/>
    <property type="match status" value="1"/>
</dbReference>
<name>A0AAN7B567_9PEZI</name>
<accession>A0AAN7B567</accession>
<evidence type="ECO:0000256" key="2">
    <source>
        <dbReference type="SAM" id="MobiDB-lite"/>
    </source>
</evidence>
<reference evidence="3" key="1">
    <citation type="journal article" date="2023" name="Mol. Phylogenet. Evol.">
        <title>Genome-scale phylogeny and comparative genomics of the fungal order Sordariales.</title>
        <authorList>
            <person name="Hensen N."/>
            <person name="Bonometti L."/>
            <person name="Westerberg I."/>
            <person name="Brannstrom I.O."/>
            <person name="Guillou S."/>
            <person name="Cros-Aarteil S."/>
            <person name="Calhoun S."/>
            <person name="Haridas S."/>
            <person name="Kuo A."/>
            <person name="Mondo S."/>
            <person name="Pangilinan J."/>
            <person name="Riley R."/>
            <person name="LaButti K."/>
            <person name="Andreopoulos B."/>
            <person name="Lipzen A."/>
            <person name="Chen C."/>
            <person name="Yan M."/>
            <person name="Daum C."/>
            <person name="Ng V."/>
            <person name="Clum A."/>
            <person name="Steindorff A."/>
            <person name="Ohm R.A."/>
            <person name="Martin F."/>
            <person name="Silar P."/>
            <person name="Natvig D.O."/>
            <person name="Lalanne C."/>
            <person name="Gautier V."/>
            <person name="Ament-Velasquez S.L."/>
            <person name="Kruys A."/>
            <person name="Hutchinson M.I."/>
            <person name="Powell A.J."/>
            <person name="Barry K."/>
            <person name="Miller A.N."/>
            <person name="Grigoriev I.V."/>
            <person name="Debuchy R."/>
            <person name="Gladieux P."/>
            <person name="Hiltunen Thoren M."/>
            <person name="Johannesson H."/>
        </authorList>
    </citation>
    <scope>NUCLEOTIDE SEQUENCE</scope>
    <source>
        <strain evidence="3">PSN293</strain>
    </source>
</reference>
<feature type="compositionally biased region" description="Polar residues" evidence="2">
    <location>
        <begin position="1"/>
        <end position="11"/>
    </location>
</feature>
<evidence type="ECO:0000256" key="1">
    <source>
        <dbReference type="ARBA" id="ARBA00038158"/>
    </source>
</evidence>
<evidence type="ECO:0000313" key="4">
    <source>
        <dbReference type="Proteomes" id="UP001301769"/>
    </source>
</evidence>
<feature type="compositionally biased region" description="Low complexity" evidence="2">
    <location>
        <begin position="15"/>
        <end position="34"/>
    </location>
</feature>
<feature type="compositionally biased region" description="Polar residues" evidence="2">
    <location>
        <begin position="55"/>
        <end position="69"/>
    </location>
</feature>
<keyword evidence="3" id="KW-0808">Transferase</keyword>
<protein>
    <submittedName>
        <fullName evidence="3">S-adenosyl-L-methionine-dependent methyltransferase</fullName>
    </submittedName>
</protein>
<gene>
    <name evidence="3" type="ORF">QBC37DRAFT_431760</name>
</gene>
<dbReference type="Proteomes" id="UP001301769">
    <property type="component" value="Unassembled WGS sequence"/>
</dbReference>
<dbReference type="AlphaFoldDB" id="A0AAN7B567"/>
<dbReference type="GO" id="GO:0032259">
    <property type="term" value="P:methylation"/>
    <property type="evidence" value="ECO:0007669"/>
    <property type="project" value="UniProtKB-KW"/>
</dbReference>
<dbReference type="PANTHER" id="PTHR43591">
    <property type="entry name" value="METHYLTRANSFERASE"/>
    <property type="match status" value="1"/>
</dbReference>
<feature type="region of interest" description="Disordered" evidence="2">
    <location>
        <begin position="1"/>
        <end position="92"/>
    </location>
</feature>
<proteinExistence type="inferred from homology"/>
<dbReference type="Gene3D" id="3.40.50.150">
    <property type="entry name" value="Vaccinia Virus protein VP39"/>
    <property type="match status" value="1"/>
</dbReference>
<keyword evidence="3" id="KW-0489">Methyltransferase</keyword>
<comment type="similarity">
    <text evidence="1">Belongs to the methyltransferase superfamily. LaeA methyltransferase family.</text>
</comment>
<organism evidence="3 4">
    <name type="scientific">Rhypophila decipiens</name>
    <dbReference type="NCBI Taxonomy" id="261697"/>
    <lineage>
        <taxon>Eukaryota</taxon>
        <taxon>Fungi</taxon>
        <taxon>Dikarya</taxon>
        <taxon>Ascomycota</taxon>
        <taxon>Pezizomycotina</taxon>
        <taxon>Sordariomycetes</taxon>
        <taxon>Sordariomycetidae</taxon>
        <taxon>Sordariales</taxon>
        <taxon>Naviculisporaceae</taxon>
        <taxon>Rhypophila</taxon>
    </lineage>
</organism>
<dbReference type="EMBL" id="MU858238">
    <property type="protein sequence ID" value="KAK4208555.1"/>
    <property type="molecule type" value="Genomic_DNA"/>
</dbReference>